<dbReference type="PROSITE" id="PS51123">
    <property type="entry name" value="OMPA_2"/>
    <property type="match status" value="1"/>
</dbReference>
<comment type="function">
    <text evidence="8">Part of the Tol-Pal system, which plays a role in outer membrane invagination during cell division and is important for maintaining outer membrane integrity.</text>
</comment>
<proteinExistence type="inferred from homology"/>
<dbReference type="CDD" id="cd07185">
    <property type="entry name" value="OmpA_C-like"/>
    <property type="match status" value="1"/>
</dbReference>
<evidence type="ECO:0000256" key="1">
    <source>
        <dbReference type="ARBA" id="ARBA00022618"/>
    </source>
</evidence>
<reference evidence="13" key="1">
    <citation type="journal article" date="2019" name="Int. J. Syst. Evol. Microbiol.">
        <title>The Global Catalogue of Microorganisms (GCM) 10K type strain sequencing project: providing services to taxonomists for standard genome sequencing and annotation.</title>
        <authorList>
            <consortium name="The Broad Institute Genomics Platform"/>
            <consortium name="The Broad Institute Genome Sequencing Center for Infectious Disease"/>
            <person name="Wu L."/>
            <person name="Ma J."/>
        </authorList>
    </citation>
    <scope>NUCLEOTIDE SEQUENCE [LARGE SCALE GENOMIC DNA]</scope>
    <source>
        <strain evidence="13">JCM 17551</strain>
    </source>
</reference>
<dbReference type="EMBL" id="BAABBN010000015">
    <property type="protein sequence ID" value="GAA3939698.1"/>
    <property type="molecule type" value="Genomic_DNA"/>
</dbReference>
<protein>
    <recommendedName>
        <fullName evidence="8">Peptidoglycan-associated lipoprotein</fullName>
        <shortName evidence="8">PAL</shortName>
    </recommendedName>
</protein>
<dbReference type="InterPro" id="IPR006665">
    <property type="entry name" value="OmpA-like"/>
</dbReference>
<keyword evidence="2 8" id="KW-0732">Signal</keyword>
<evidence type="ECO:0000256" key="2">
    <source>
        <dbReference type="ARBA" id="ARBA00022729"/>
    </source>
</evidence>
<evidence type="ECO:0000256" key="10">
    <source>
        <dbReference type="SAM" id="SignalP"/>
    </source>
</evidence>
<dbReference type="PROSITE" id="PS51257">
    <property type="entry name" value="PROKAR_LIPOPROTEIN"/>
    <property type="match status" value="1"/>
</dbReference>
<dbReference type="RefSeq" id="WP_344800377.1">
    <property type="nucleotide sequence ID" value="NZ_BAABBN010000015.1"/>
</dbReference>
<keyword evidence="3 8" id="KW-0472">Membrane</keyword>
<name>A0ABP7N8J3_9GAMM</name>
<dbReference type="InterPro" id="IPR050330">
    <property type="entry name" value="Bact_OuterMem_StrucFunc"/>
</dbReference>
<evidence type="ECO:0000256" key="4">
    <source>
        <dbReference type="ARBA" id="ARBA00023139"/>
    </source>
</evidence>
<dbReference type="InterPro" id="IPR039001">
    <property type="entry name" value="Pal"/>
</dbReference>
<evidence type="ECO:0000313" key="13">
    <source>
        <dbReference type="Proteomes" id="UP001501565"/>
    </source>
</evidence>
<dbReference type="Gene3D" id="3.30.1330.60">
    <property type="entry name" value="OmpA-like domain"/>
    <property type="match status" value="1"/>
</dbReference>
<keyword evidence="1 8" id="KW-0132">Cell division</keyword>
<evidence type="ECO:0000256" key="9">
    <source>
        <dbReference type="SAM" id="MobiDB-lite"/>
    </source>
</evidence>
<sequence length="201" mass="20844">MDFTPFKKIALVTLSAAVLAACESTPTNTGTETAGTTTGTSSQAETQNTGSTTSTATSGTSGAVSGQSVSGQTVESGAEYANAEANAVKEAAMNALTVFYFDFDKSEVRPAALNALKAHAAYLKANDSAKVNLAGHADERGTREYNLALGERRGKAVARVLMAEGVASSQIEVISYGEEKPVAFGKSDSDLAKNRRVELSY</sequence>
<keyword evidence="6 8" id="KW-0449">Lipoprotein</keyword>
<comment type="subcellular location">
    <subcellularLocation>
        <location evidence="8">Cell outer membrane</location>
        <topology evidence="8">Lipid-anchor</topology>
    </subcellularLocation>
</comment>
<dbReference type="NCBIfam" id="TIGR02802">
    <property type="entry name" value="Pal_lipo"/>
    <property type="match status" value="1"/>
</dbReference>
<evidence type="ECO:0000256" key="5">
    <source>
        <dbReference type="ARBA" id="ARBA00023237"/>
    </source>
</evidence>
<organism evidence="12 13">
    <name type="scientific">Litoribacillus peritrichatus</name>
    <dbReference type="NCBI Taxonomy" id="718191"/>
    <lineage>
        <taxon>Bacteria</taxon>
        <taxon>Pseudomonadati</taxon>
        <taxon>Pseudomonadota</taxon>
        <taxon>Gammaproteobacteria</taxon>
        <taxon>Oceanospirillales</taxon>
        <taxon>Oceanospirillaceae</taxon>
        <taxon>Litoribacillus</taxon>
    </lineage>
</organism>
<dbReference type="Pfam" id="PF00691">
    <property type="entry name" value="OmpA"/>
    <property type="match status" value="1"/>
</dbReference>
<dbReference type="InterPro" id="IPR036737">
    <property type="entry name" value="OmpA-like_sf"/>
</dbReference>
<accession>A0ABP7N8J3</accession>
<comment type="subunit">
    <text evidence="8">The Tol-Pal system is composed of five core proteins: the inner membrane proteins TolA, TolQ and TolR, the periplasmic protein TolB and the outer membrane protein Pal. They form a network linking the inner and outer membranes and the peptidoglycan layer.</text>
</comment>
<comment type="similarity">
    <text evidence="8">Belongs to the Pal lipoprotein family.</text>
</comment>
<feature type="domain" description="OmpA-like" evidence="11">
    <location>
        <begin position="88"/>
        <end position="201"/>
    </location>
</feature>
<evidence type="ECO:0000256" key="7">
    <source>
        <dbReference type="ARBA" id="ARBA00023306"/>
    </source>
</evidence>
<evidence type="ECO:0000256" key="6">
    <source>
        <dbReference type="ARBA" id="ARBA00023288"/>
    </source>
</evidence>
<keyword evidence="5 8" id="KW-0998">Cell outer membrane</keyword>
<keyword evidence="13" id="KW-1185">Reference proteome</keyword>
<dbReference type="SUPFAM" id="SSF103088">
    <property type="entry name" value="OmpA-like"/>
    <property type="match status" value="1"/>
</dbReference>
<keyword evidence="7 8" id="KW-0131">Cell cycle</keyword>
<dbReference type="PANTHER" id="PTHR30329">
    <property type="entry name" value="STATOR ELEMENT OF FLAGELLAR MOTOR COMPLEX"/>
    <property type="match status" value="1"/>
</dbReference>
<keyword evidence="4 8" id="KW-0564">Palmitate</keyword>
<feature type="signal peptide" evidence="10">
    <location>
        <begin position="1"/>
        <end position="20"/>
    </location>
</feature>
<feature type="region of interest" description="Disordered" evidence="9">
    <location>
        <begin position="25"/>
        <end position="70"/>
    </location>
</feature>
<dbReference type="PRINTS" id="PR01021">
    <property type="entry name" value="OMPADOMAIN"/>
</dbReference>
<feature type="chain" id="PRO_5045238148" description="Peptidoglycan-associated lipoprotein" evidence="10">
    <location>
        <begin position="21"/>
        <end position="201"/>
    </location>
</feature>
<comment type="caution">
    <text evidence="12">The sequence shown here is derived from an EMBL/GenBank/DDBJ whole genome shotgun (WGS) entry which is preliminary data.</text>
</comment>
<evidence type="ECO:0000256" key="8">
    <source>
        <dbReference type="HAMAP-Rule" id="MF_02204"/>
    </source>
</evidence>
<gene>
    <name evidence="8" type="primary">pal</name>
    <name evidence="12" type="ORF">GCM10022277_39590</name>
</gene>
<evidence type="ECO:0000259" key="11">
    <source>
        <dbReference type="PROSITE" id="PS51123"/>
    </source>
</evidence>
<dbReference type="Proteomes" id="UP001501565">
    <property type="component" value="Unassembled WGS sequence"/>
</dbReference>
<dbReference type="InterPro" id="IPR006664">
    <property type="entry name" value="OMP_bac"/>
</dbReference>
<evidence type="ECO:0000256" key="3">
    <source>
        <dbReference type="ARBA" id="ARBA00023136"/>
    </source>
</evidence>
<dbReference type="PANTHER" id="PTHR30329:SF21">
    <property type="entry name" value="LIPOPROTEIN YIAD-RELATED"/>
    <property type="match status" value="1"/>
</dbReference>
<dbReference type="InterPro" id="IPR014169">
    <property type="entry name" value="Pal_lipo_C"/>
</dbReference>
<dbReference type="HAMAP" id="MF_02204">
    <property type="entry name" value="Pal"/>
    <property type="match status" value="1"/>
</dbReference>
<evidence type="ECO:0000313" key="12">
    <source>
        <dbReference type="EMBL" id="GAA3939698.1"/>
    </source>
</evidence>